<accession>A0ABQ9JUE2</accession>
<reference evidence="2" key="1">
    <citation type="journal article" date="2023" name="Insect Mol. Biol.">
        <title>Genome sequencing provides insights into the evolution of gene families encoding plant cell wall-degrading enzymes in longhorned beetles.</title>
        <authorList>
            <person name="Shin N.R."/>
            <person name="Okamura Y."/>
            <person name="Kirsch R."/>
            <person name="Pauchet Y."/>
        </authorList>
    </citation>
    <scope>NUCLEOTIDE SEQUENCE</scope>
    <source>
        <strain evidence="2">MMC_N1</strain>
    </source>
</reference>
<organism evidence="2 3">
    <name type="scientific">Molorchus minor</name>
    <dbReference type="NCBI Taxonomy" id="1323400"/>
    <lineage>
        <taxon>Eukaryota</taxon>
        <taxon>Metazoa</taxon>
        <taxon>Ecdysozoa</taxon>
        <taxon>Arthropoda</taxon>
        <taxon>Hexapoda</taxon>
        <taxon>Insecta</taxon>
        <taxon>Pterygota</taxon>
        <taxon>Neoptera</taxon>
        <taxon>Endopterygota</taxon>
        <taxon>Coleoptera</taxon>
        <taxon>Polyphaga</taxon>
        <taxon>Cucujiformia</taxon>
        <taxon>Chrysomeloidea</taxon>
        <taxon>Cerambycidae</taxon>
        <taxon>Lamiinae</taxon>
        <taxon>Monochamini</taxon>
        <taxon>Molorchus</taxon>
    </lineage>
</organism>
<protein>
    <submittedName>
        <fullName evidence="2">Uncharacterized protein</fullName>
    </submittedName>
</protein>
<name>A0ABQ9JUE2_9CUCU</name>
<evidence type="ECO:0000313" key="3">
    <source>
        <dbReference type="Proteomes" id="UP001162164"/>
    </source>
</evidence>
<feature type="region of interest" description="Disordered" evidence="1">
    <location>
        <begin position="47"/>
        <end position="66"/>
    </location>
</feature>
<gene>
    <name evidence="2" type="ORF">NQ317_008826</name>
</gene>
<comment type="caution">
    <text evidence="2">The sequence shown here is derived from an EMBL/GenBank/DDBJ whole genome shotgun (WGS) entry which is preliminary data.</text>
</comment>
<sequence length="192" mass="21721">MDFILEEVEKQPCDGGRNTVKILLTLTVKKSSRKQYSENSDIVVEPDHQKNLSNYDKPTKTENRTTENFNNDNLILVNEKIKQDKAITVKIDLSGKYEIQTFTLEPFDNVEKMGGVSKGCTCDDSILKENVGQISIQDTMACLVLTQNNFLSPTVYKLVDSENYTEDRGKTSVKTNSKNSFSIINKNHAEEN</sequence>
<dbReference type="Proteomes" id="UP001162164">
    <property type="component" value="Unassembled WGS sequence"/>
</dbReference>
<evidence type="ECO:0000256" key="1">
    <source>
        <dbReference type="SAM" id="MobiDB-lite"/>
    </source>
</evidence>
<keyword evidence="3" id="KW-1185">Reference proteome</keyword>
<evidence type="ECO:0000313" key="2">
    <source>
        <dbReference type="EMBL" id="KAJ8981921.1"/>
    </source>
</evidence>
<dbReference type="EMBL" id="JAPWTJ010000154">
    <property type="protein sequence ID" value="KAJ8981921.1"/>
    <property type="molecule type" value="Genomic_DNA"/>
</dbReference>
<proteinExistence type="predicted"/>